<proteinExistence type="predicted"/>
<keyword evidence="4" id="KW-0238">DNA-binding</keyword>
<dbReference type="PANTHER" id="PTHR47997">
    <property type="entry name" value="MYB DOMAIN PROTEIN 55"/>
    <property type="match status" value="1"/>
</dbReference>
<dbReference type="EMBL" id="LFYR01000235">
    <property type="protein sequence ID" value="KMZ74899.1"/>
    <property type="molecule type" value="Genomic_DNA"/>
</dbReference>
<evidence type="ECO:0000256" key="1">
    <source>
        <dbReference type="ARBA" id="ARBA00004123"/>
    </source>
</evidence>
<sequence>MGRQPCCDKVGLKRGTWTAEEDRKLIDFILTNKRHCCWRTVPKLAGLLRCGKSCRLRWINYLRPDLKRGMISDSDEKIIIDLHSKLGNRWSKIAAQLPGRTDNEIKNHWNTYIKKKLKKMGVDPDTHHTLVSTAMTDQKQKEVEQEDEQQQVKKEEMDIIEAVEEILLDDFNDQELKMISAPSSSALFSVKKPADISSVDRWLEDSGCSLWGMEYSG</sequence>
<dbReference type="PANTHER" id="PTHR47997:SF75">
    <property type="entry name" value="MYB DOMAIN PROTEIN 55"/>
    <property type="match status" value="1"/>
</dbReference>
<dbReference type="GO" id="GO:0005634">
    <property type="term" value="C:nucleus"/>
    <property type="evidence" value="ECO:0000318"/>
    <property type="project" value="GO_Central"/>
</dbReference>
<keyword evidence="2" id="KW-0677">Repeat</keyword>
<dbReference type="Gene3D" id="1.10.10.60">
    <property type="entry name" value="Homeodomain-like"/>
    <property type="match status" value="2"/>
</dbReference>
<gene>
    <name evidence="9" type="ORF">ZOSMA_121G00750</name>
</gene>
<dbReference type="AlphaFoldDB" id="A0A0K9Q181"/>
<dbReference type="PROSITE" id="PS51294">
    <property type="entry name" value="HTH_MYB"/>
    <property type="match status" value="2"/>
</dbReference>
<dbReference type="Pfam" id="PF00249">
    <property type="entry name" value="Myb_DNA-binding"/>
    <property type="match status" value="2"/>
</dbReference>
<protein>
    <submittedName>
        <fullName evidence="9">Uncharacterized protein</fullName>
    </submittedName>
</protein>
<evidence type="ECO:0000313" key="10">
    <source>
        <dbReference type="Proteomes" id="UP000036987"/>
    </source>
</evidence>
<comment type="subcellular location">
    <subcellularLocation>
        <location evidence="1">Nucleus</location>
    </subcellularLocation>
</comment>
<dbReference type="PROSITE" id="PS50090">
    <property type="entry name" value="MYB_LIKE"/>
    <property type="match status" value="2"/>
</dbReference>
<evidence type="ECO:0000256" key="3">
    <source>
        <dbReference type="ARBA" id="ARBA00023015"/>
    </source>
</evidence>
<reference evidence="10" key="1">
    <citation type="journal article" date="2016" name="Nature">
        <title>The genome of the seagrass Zostera marina reveals angiosperm adaptation to the sea.</title>
        <authorList>
            <person name="Olsen J.L."/>
            <person name="Rouze P."/>
            <person name="Verhelst B."/>
            <person name="Lin Y.-C."/>
            <person name="Bayer T."/>
            <person name="Collen J."/>
            <person name="Dattolo E."/>
            <person name="De Paoli E."/>
            <person name="Dittami S."/>
            <person name="Maumus F."/>
            <person name="Michel G."/>
            <person name="Kersting A."/>
            <person name="Lauritano C."/>
            <person name="Lohaus R."/>
            <person name="Toepel M."/>
            <person name="Tonon T."/>
            <person name="Vanneste K."/>
            <person name="Amirebrahimi M."/>
            <person name="Brakel J."/>
            <person name="Bostroem C."/>
            <person name="Chovatia M."/>
            <person name="Grimwood J."/>
            <person name="Jenkins J.W."/>
            <person name="Jueterbock A."/>
            <person name="Mraz A."/>
            <person name="Stam W.T."/>
            <person name="Tice H."/>
            <person name="Bornberg-Bauer E."/>
            <person name="Green P.J."/>
            <person name="Pearson G.A."/>
            <person name="Procaccini G."/>
            <person name="Duarte C.M."/>
            <person name="Schmutz J."/>
            <person name="Reusch T.B.H."/>
            <person name="Van de Peer Y."/>
        </authorList>
    </citation>
    <scope>NUCLEOTIDE SEQUENCE [LARGE SCALE GENOMIC DNA]</scope>
    <source>
        <strain evidence="10">cv. Finnish</strain>
    </source>
</reference>
<evidence type="ECO:0000259" key="8">
    <source>
        <dbReference type="PROSITE" id="PS51294"/>
    </source>
</evidence>
<feature type="domain" description="HTH myb-type" evidence="8">
    <location>
        <begin position="9"/>
        <end position="62"/>
    </location>
</feature>
<dbReference type="SUPFAM" id="SSF46689">
    <property type="entry name" value="Homeodomain-like"/>
    <property type="match status" value="1"/>
</dbReference>
<accession>A0A0K9Q181</accession>
<keyword evidence="6" id="KW-0539">Nucleus</keyword>
<keyword evidence="10" id="KW-1185">Reference proteome</keyword>
<dbReference type="STRING" id="29655.A0A0K9Q181"/>
<evidence type="ECO:0000256" key="2">
    <source>
        <dbReference type="ARBA" id="ARBA00022737"/>
    </source>
</evidence>
<feature type="domain" description="Myb-like" evidence="7">
    <location>
        <begin position="9"/>
        <end position="62"/>
    </location>
</feature>
<dbReference type="InterPro" id="IPR009057">
    <property type="entry name" value="Homeodomain-like_sf"/>
</dbReference>
<organism evidence="9 10">
    <name type="scientific">Zostera marina</name>
    <name type="common">Eelgrass</name>
    <dbReference type="NCBI Taxonomy" id="29655"/>
    <lineage>
        <taxon>Eukaryota</taxon>
        <taxon>Viridiplantae</taxon>
        <taxon>Streptophyta</taxon>
        <taxon>Embryophyta</taxon>
        <taxon>Tracheophyta</taxon>
        <taxon>Spermatophyta</taxon>
        <taxon>Magnoliopsida</taxon>
        <taxon>Liliopsida</taxon>
        <taxon>Zosteraceae</taxon>
        <taxon>Zostera</taxon>
    </lineage>
</organism>
<evidence type="ECO:0000256" key="5">
    <source>
        <dbReference type="ARBA" id="ARBA00023163"/>
    </source>
</evidence>
<feature type="domain" description="Myb-like" evidence="7">
    <location>
        <begin position="63"/>
        <end position="113"/>
    </location>
</feature>
<dbReference type="Proteomes" id="UP000036987">
    <property type="component" value="Unassembled WGS sequence"/>
</dbReference>
<name>A0A0K9Q181_ZOSMR</name>
<dbReference type="FunFam" id="1.10.10.60:FF:000015">
    <property type="entry name" value="Transcription factor RAX3"/>
    <property type="match status" value="1"/>
</dbReference>
<keyword evidence="3" id="KW-0805">Transcription regulation</keyword>
<keyword evidence="5" id="KW-0804">Transcription</keyword>
<dbReference type="GO" id="GO:0006355">
    <property type="term" value="P:regulation of DNA-templated transcription"/>
    <property type="evidence" value="ECO:0000318"/>
    <property type="project" value="GO_Central"/>
</dbReference>
<dbReference type="InterPro" id="IPR017930">
    <property type="entry name" value="Myb_dom"/>
</dbReference>
<dbReference type="GO" id="GO:0000976">
    <property type="term" value="F:transcription cis-regulatory region binding"/>
    <property type="evidence" value="ECO:0000318"/>
    <property type="project" value="GO_Central"/>
</dbReference>
<dbReference type="OrthoDB" id="2143914at2759"/>
<dbReference type="GO" id="GO:0030154">
    <property type="term" value="P:cell differentiation"/>
    <property type="evidence" value="ECO:0000318"/>
    <property type="project" value="GO_Central"/>
</dbReference>
<evidence type="ECO:0000256" key="6">
    <source>
        <dbReference type="ARBA" id="ARBA00023242"/>
    </source>
</evidence>
<dbReference type="InterPro" id="IPR001005">
    <property type="entry name" value="SANT/Myb"/>
</dbReference>
<evidence type="ECO:0000259" key="7">
    <source>
        <dbReference type="PROSITE" id="PS50090"/>
    </source>
</evidence>
<evidence type="ECO:0000313" key="9">
    <source>
        <dbReference type="EMBL" id="KMZ74899.1"/>
    </source>
</evidence>
<feature type="domain" description="HTH myb-type" evidence="8">
    <location>
        <begin position="63"/>
        <end position="117"/>
    </location>
</feature>
<evidence type="ECO:0000256" key="4">
    <source>
        <dbReference type="ARBA" id="ARBA00023125"/>
    </source>
</evidence>
<dbReference type="FunFam" id="1.10.10.60:FF:000394">
    <property type="entry name" value="MYB transcription factor"/>
    <property type="match status" value="1"/>
</dbReference>
<comment type="caution">
    <text evidence="9">The sequence shown here is derived from an EMBL/GenBank/DDBJ whole genome shotgun (WGS) entry which is preliminary data.</text>
</comment>
<dbReference type="OMA" id="GYEHRIW"/>
<dbReference type="CDD" id="cd00167">
    <property type="entry name" value="SANT"/>
    <property type="match status" value="2"/>
</dbReference>
<dbReference type="SMART" id="SM00717">
    <property type="entry name" value="SANT"/>
    <property type="match status" value="2"/>
</dbReference>
<dbReference type="InterPro" id="IPR051953">
    <property type="entry name" value="Plant_SW-associated_TFs"/>
</dbReference>